<evidence type="ECO:0000256" key="7">
    <source>
        <dbReference type="ARBA" id="ARBA00023136"/>
    </source>
</evidence>
<evidence type="ECO:0000313" key="12">
    <source>
        <dbReference type="Proteomes" id="UP001589810"/>
    </source>
</evidence>
<comment type="caution">
    <text evidence="11">The sequence shown here is derived from an EMBL/GenBank/DDBJ whole genome shotgun (WGS) entry which is preliminary data.</text>
</comment>
<feature type="transmembrane region" description="Helical" evidence="8">
    <location>
        <begin position="341"/>
        <end position="363"/>
    </location>
</feature>
<organism evidence="11 12">
    <name type="scientific">Kutzneria chonburiensis</name>
    <dbReference type="NCBI Taxonomy" id="1483604"/>
    <lineage>
        <taxon>Bacteria</taxon>
        <taxon>Bacillati</taxon>
        <taxon>Actinomycetota</taxon>
        <taxon>Actinomycetes</taxon>
        <taxon>Pseudonocardiales</taxon>
        <taxon>Pseudonocardiaceae</taxon>
        <taxon>Kutzneria</taxon>
    </lineage>
</organism>
<feature type="transmembrane region" description="Helical" evidence="8">
    <location>
        <begin position="109"/>
        <end position="127"/>
    </location>
</feature>
<reference evidence="11 12" key="1">
    <citation type="submission" date="2024-09" db="EMBL/GenBank/DDBJ databases">
        <authorList>
            <person name="Sun Q."/>
            <person name="Mori K."/>
        </authorList>
    </citation>
    <scope>NUCLEOTIDE SEQUENCE [LARGE SCALE GENOMIC DNA]</scope>
    <source>
        <strain evidence="11 12">TBRC 1432</strain>
    </source>
</reference>
<gene>
    <name evidence="11" type="ORF">ACFFH7_07605</name>
</gene>
<dbReference type="InterPro" id="IPR056785">
    <property type="entry name" value="YkcA/B-like_C"/>
</dbReference>
<dbReference type="InterPro" id="IPR050297">
    <property type="entry name" value="LipidA_mod_glycosyltrf_83"/>
</dbReference>
<evidence type="ECO:0000256" key="2">
    <source>
        <dbReference type="ARBA" id="ARBA00022475"/>
    </source>
</evidence>
<feature type="transmembrane region" description="Helical" evidence="8">
    <location>
        <begin position="227"/>
        <end position="247"/>
    </location>
</feature>
<dbReference type="PANTHER" id="PTHR33908">
    <property type="entry name" value="MANNOSYLTRANSFERASE YKCB-RELATED"/>
    <property type="match status" value="1"/>
</dbReference>
<keyword evidence="3 11" id="KW-0328">Glycosyltransferase</keyword>
<dbReference type="RefSeq" id="WP_273942657.1">
    <property type="nucleotide sequence ID" value="NZ_CP097263.1"/>
</dbReference>
<feature type="domain" description="Putative mannosyltransferase YkcA/B-like C-terminal" evidence="10">
    <location>
        <begin position="469"/>
        <end position="555"/>
    </location>
</feature>
<feature type="transmembrane region" description="Helical" evidence="8">
    <location>
        <begin position="133"/>
        <end position="153"/>
    </location>
</feature>
<evidence type="ECO:0000259" key="9">
    <source>
        <dbReference type="Pfam" id="PF13231"/>
    </source>
</evidence>
<feature type="domain" description="Glycosyltransferase RgtA/B/C/D-like" evidence="9">
    <location>
        <begin position="89"/>
        <end position="240"/>
    </location>
</feature>
<sequence>MAFGRALTSSPVLLPDDATVPIPVATRGFVRIRVALAAIGLLAGGIYAWGITVRPVHNYYASAVRSMAGSWRAFVFGGFDPQGSISIDKIPGAFWLQALSVKAFGFHDWSVALPSVLEAVATVLVLYKVVCRWSGPAAGLLAALVMALTPIAAALAKAQIADTLLTLLLVCAAGAWQKSVLDDKPLWPCAVWVGLAFHVKMVQAWLVLPVFVIGYLLFARRRRFGRLAVAGVVTLAVSSVWVVITLLTPVADRPYIDATTDNNPLSMVLGYNAASRFRGGNGWRDLLSEHTFVQIGWMYPICLLAVLLGLRWTRDRTGYAMWGLWLAVHMLAFGLGQFRHAYYVIVLAPAVAALTGAGLMLFWRERARRPWLLPTVLLATAGWALALPHRSLTAAITVLTMIAVLALLAARTSRLAALGAVIGLVAVLITPAAWTFSTDVKVSRANAANPAVDAKPRKPHLLSKEDRELLDFVQRGSGNARYVLAVDGAGPAATLISQAGASVLPMGGFSAKTPFPSAAQFRVLISSGQLRYVQGKASKPARTAAQTNVDWAAEHCREVRAHLYDCAGR</sequence>
<evidence type="ECO:0000259" key="10">
    <source>
        <dbReference type="Pfam" id="PF24878"/>
    </source>
</evidence>
<feature type="transmembrane region" description="Helical" evidence="8">
    <location>
        <begin position="30"/>
        <end position="50"/>
    </location>
</feature>
<keyword evidence="4 11" id="KW-0808">Transferase</keyword>
<feature type="transmembrane region" description="Helical" evidence="8">
    <location>
        <begin position="291"/>
        <end position="310"/>
    </location>
</feature>
<dbReference type="Pfam" id="PF24878">
    <property type="entry name" value="YkcB_C"/>
    <property type="match status" value="1"/>
</dbReference>
<feature type="transmembrane region" description="Helical" evidence="8">
    <location>
        <begin position="317"/>
        <end position="335"/>
    </location>
</feature>
<keyword evidence="5 8" id="KW-0812">Transmembrane</keyword>
<dbReference type="Proteomes" id="UP001589810">
    <property type="component" value="Unassembled WGS sequence"/>
</dbReference>
<protein>
    <submittedName>
        <fullName evidence="11">ArnT family glycosyltransferase</fullName>
        <ecNumber evidence="11">2.4.-.-</ecNumber>
    </submittedName>
</protein>
<evidence type="ECO:0000256" key="4">
    <source>
        <dbReference type="ARBA" id="ARBA00022679"/>
    </source>
</evidence>
<keyword evidence="12" id="KW-1185">Reference proteome</keyword>
<evidence type="ECO:0000256" key="3">
    <source>
        <dbReference type="ARBA" id="ARBA00022676"/>
    </source>
</evidence>
<feature type="transmembrane region" description="Helical" evidence="8">
    <location>
        <begin position="392"/>
        <end position="410"/>
    </location>
</feature>
<keyword evidence="2" id="KW-1003">Cell membrane</keyword>
<evidence type="ECO:0000313" key="11">
    <source>
        <dbReference type="EMBL" id="MFC0541344.1"/>
    </source>
</evidence>
<evidence type="ECO:0000256" key="6">
    <source>
        <dbReference type="ARBA" id="ARBA00022989"/>
    </source>
</evidence>
<keyword evidence="6 8" id="KW-1133">Transmembrane helix</keyword>
<dbReference type="Pfam" id="PF13231">
    <property type="entry name" value="PMT_2"/>
    <property type="match status" value="1"/>
</dbReference>
<feature type="transmembrane region" description="Helical" evidence="8">
    <location>
        <begin position="370"/>
        <end position="386"/>
    </location>
</feature>
<proteinExistence type="predicted"/>
<evidence type="ECO:0000256" key="1">
    <source>
        <dbReference type="ARBA" id="ARBA00004651"/>
    </source>
</evidence>
<dbReference type="PANTHER" id="PTHR33908:SF3">
    <property type="entry name" value="UNDECAPRENYL PHOSPHATE-ALPHA-4-AMINO-4-DEOXY-L-ARABINOSE ARABINOSYL TRANSFERASE"/>
    <property type="match status" value="1"/>
</dbReference>
<name>A0ABV6MM18_9PSEU</name>
<dbReference type="EMBL" id="JBHLUD010000002">
    <property type="protein sequence ID" value="MFC0541344.1"/>
    <property type="molecule type" value="Genomic_DNA"/>
</dbReference>
<dbReference type="EC" id="2.4.-.-" evidence="11"/>
<feature type="transmembrane region" description="Helical" evidence="8">
    <location>
        <begin position="197"/>
        <end position="218"/>
    </location>
</feature>
<evidence type="ECO:0000256" key="5">
    <source>
        <dbReference type="ARBA" id="ARBA00022692"/>
    </source>
</evidence>
<dbReference type="InterPro" id="IPR038731">
    <property type="entry name" value="RgtA/B/C-like"/>
</dbReference>
<evidence type="ECO:0000256" key="8">
    <source>
        <dbReference type="SAM" id="Phobius"/>
    </source>
</evidence>
<dbReference type="GO" id="GO:0016757">
    <property type="term" value="F:glycosyltransferase activity"/>
    <property type="evidence" value="ECO:0007669"/>
    <property type="project" value="UniProtKB-KW"/>
</dbReference>
<keyword evidence="7 8" id="KW-0472">Membrane</keyword>
<comment type="subcellular location">
    <subcellularLocation>
        <location evidence="1">Cell membrane</location>
        <topology evidence="1">Multi-pass membrane protein</topology>
    </subcellularLocation>
</comment>
<feature type="transmembrane region" description="Helical" evidence="8">
    <location>
        <begin position="417"/>
        <end position="436"/>
    </location>
</feature>
<accession>A0ABV6MM18</accession>